<dbReference type="RefSeq" id="WP_252953087.1">
    <property type="nucleotide sequence ID" value="NZ_JAFIRR010000059.1"/>
</dbReference>
<dbReference type="PANTHER" id="PTHR43065">
    <property type="entry name" value="SENSOR HISTIDINE KINASE"/>
    <property type="match status" value="1"/>
</dbReference>
<dbReference type="SUPFAM" id="SSF47384">
    <property type="entry name" value="Homodimeric domain of signal transducing histidine kinase"/>
    <property type="match status" value="1"/>
</dbReference>
<dbReference type="Proteomes" id="UP001523392">
    <property type="component" value="Unassembled WGS sequence"/>
</dbReference>
<evidence type="ECO:0000259" key="6">
    <source>
        <dbReference type="PROSITE" id="PS50109"/>
    </source>
</evidence>
<gene>
    <name evidence="8" type="ORF">JYK14_09890</name>
</gene>
<comment type="catalytic activity">
    <reaction evidence="1">
        <text>ATP + protein L-histidine = ADP + protein N-phospho-L-histidine.</text>
        <dbReference type="EC" id="2.7.13.3"/>
    </reaction>
</comment>
<keyword evidence="8" id="KW-0067">ATP-binding</keyword>
<dbReference type="Pfam" id="PF02518">
    <property type="entry name" value="HATPase_c"/>
    <property type="match status" value="1"/>
</dbReference>
<feature type="transmembrane region" description="Helical" evidence="5">
    <location>
        <begin position="27"/>
        <end position="50"/>
    </location>
</feature>
<dbReference type="EC" id="2.7.13.3" evidence="2"/>
<dbReference type="Gene3D" id="3.30.450.20">
    <property type="entry name" value="PAS domain"/>
    <property type="match status" value="2"/>
</dbReference>
<dbReference type="SMART" id="SM00448">
    <property type="entry name" value="REC"/>
    <property type="match status" value="1"/>
</dbReference>
<dbReference type="Pfam" id="PF00072">
    <property type="entry name" value="Response_reg"/>
    <property type="match status" value="1"/>
</dbReference>
<name>A0ABT1D4C6_9PROT</name>
<keyword evidence="5" id="KW-0472">Membrane</keyword>
<dbReference type="InterPro" id="IPR004358">
    <property type="entry name" value="Sig_transdc_His_kin-like_C"/>
</dbReference>
<evidence type="ECO:0000256" key="5">
    <source>
        <dbReference type="SAM" id="Phobius"/>
    </source>
</evidence>
<organism evidence="8 9">
    <name type="scientific">Siccirubricoccus soli</name>
    <dbReference type="NCBI Taxonomy" id="2899147"/>
    <lineage>
        <taxon>Bacteria</taxon>
        <taxon>Pseudomonadati</taxon>
        <taxon>Pseudomonadota</taxon>
        <taxon>Alphaproteobacteria</taxon>
        <taxon>Acetobacterales</taxon>
        <taxon>Roseomonadaceae</taxon>
        <taxon>Siccirubricoccus</taxon>
    </lineage>
</organism>
<evidence type="ECO:0000313" key="9">
    <source>
        <dbReference type="Proteomes" id="UP001523392"/>
    </source>
</evidence>
<keyword evidence="5" id="KW-0812">Transmembrane</keyword>
<evidence type="ECO:0000256" key="4">
    <source>
        <dbReference type="PROSITE-ProRule" id="PRU00169"/>
    </source>
</evidence>
<dbReference type="PROSITE" id="PS50109">
    <property type="entry name" value="HIS_KIN"/>
    <property type="match status" value="1"/>
</dbReference>
<dbReference type="CDD" id="cd12915">
    <property type="entry name" value="PDC2_DGC_like"/>
    <property type="match status" value="1"/>
</dbReference>
<keyword evidence="3 4" id="KW-0597">Phosphoprotein</keyword>
<dbReference type="SMART" id="SM00387">
    <property type="entry name" value="HATPase_c"/>
    <property type="match status" value="1"/>
</dbReference>
<dbReference type="InterPro" id="IPR011006">
    <property type="entry name" value="CheY-like_superfamily"/>
</dbReference>
<feature type="transmembrane region" description="Helical" evidence="5">
    <location>
        <begin position="304"/>
        <end position="325"/>
    </location>
</feature>
<dbReference type="InterPro" id="IPR003661">
    <property type="entry name" value="HisK_dim/P_dom"/>
</dbReference>
<dbReference type="Gene3D" id="1.10.287.130">
    <property type="match status" value="1"/>
</dbReference>
<proteinExistence type="predicted"/>
<dbReference type="GO" id="GO:0005524">
    <property type="term" value="F:ATP binding"/>
    <property type="evidence" value="ECO:0007669"/>
    <property type="project" value="UniProtKB-KW"/>
</dbReference>
<sequence>MPREQEASQPMVGGRSHSSGVLQHVPFTLRILLVASLLVPLLVLFGAAFYDHRKLQEQAVADVDRQSAIAKEHALKVVETSALVLDRIEDRVRGMSWAQIDAEGESIQRWMLSLDESVAQMISLHLVRPDGRLALLSIAWPTPDFDLSGRDFFAPLREGAEGLVFGRPQLSRLTGIVGFVAGRRRTTPDGRFDGAVMGSILPAYFRAQWQALDPEGRTDFALLRTDGQILAAYPAGADELFEAPVPGEVPEMVRNPPASGAAIARFGSRGEWLTAFRKVGEHGLVVSATRSMDQVAAEWWRNTAFTAAICSFVALALSLTTLLAIRRWTSEQRIQQRLFQTAAELRAEIARREVAEAGLMQAQRLEALGRLTGGIAHDFNNLLTAILGTVHLLERHIGAAADERVKKLLGAARDAVQRGAKLNASLLAFARRQRLHTESLDANELVQGFVPLIQRALGETVTLSQVLEADLPACRADAAQLEAALLNLAINARDAMPRGGTVTLTTRLARLDQALLIGNPDAQPGDYVAISLRDTGTGMTPEVRERAFEPFFTTKPQGKGTGLGLSQVFGFVRQLGGHVAIDSTPGEGVVVTLYLPVAEEPPARPAAPVPPPPEGMPSLARASILVVEDDERVREVAAETLRDAGFRVVAAQDALEAMALLRRGEQFDVLFSDIVMPGGMTGIELAQQATRLRPTLPVLLATGFAGTVEGGTDHNFEVMPKPYDQAVLVRRIAELAKARGVSVA</sequence>
<evidence type="ECO:0000256" key="1">
    <source>
        <dbReference type="ARBA" id="ARBA00000085"/>
    </source>
</evidence>
<dbReference type="InterPro" id="IPR003594">
    <property type="entry name" value="HATPase_dom"/>
</dbReference>
<dbReference type="Gene3D" id="3.40.50.2300">
    <property type="match status" value="1"/>
</dbReference>
<dbReference type="PROSITE" id="PS50110">
    <property type="entry name" value="RESPONSE_REGULATORY"/>
    <property type="match status" value="1"/>
</dbReference>
<evidence type="ECO:0000256" key="2">
    <source>
        <dbReference type="ARBA" id="ARBA00012438"/>
    </source>
</evidence>
<keyword evidence="5" id="KW-1133">Transmembrane helix</keyword>
<dbReference type="InterPro" id="IPR001789">
    <property type="entry name" value="Sig_transdc_resp-reg_receiver"/>
</dbReference>
<reference evidence="8 9" key="1">
    <citation type="submission" date="2021-12" db="EMBL/GenBank/DDBJ databases">
        <title>Siccirubricoccus leaddurans sp. nov., a high concentration Zn2+ tolerance bacterium.</title>
        <authorList>
            <person name="Cao Y."/>
        </authorList>
    </citation>
    <scope>NUCLEOTIDE SEQUENCE [LARGE SCALE GENOMIC DNA]</scope>
    <source>
        <strain evidence="8 9">KC 17139</strain>
    </source>
</reference>
<evidence type="ECO:0000256" key="3">
    <source>
        <dbReference type="ARBA" id="ARBA00022553"/>
    </source>
</evidence>
<evidence type="ECO:0000259" key="7">
    <source>
        <dbReference type="PROSITE" id="PS50110"/>
    </source>
</evidence>
<dbReference type="PRINTS" id="PR00344">
    <property type="entry name" value="BCTRLSENSOR"/>
</dbReference>
<dbReference type="InterPro" id="IPR036097">
    <property type="entry name" value="HisK_dim/P_sf"/>
</dbReference>
<keyword evidence="9" id="KW-1185">Reference proteome</keyword>
<dbReference type="Gene3D" id="3.30.565.10">
    <property type="entry name" value="Histidine kinase-like ATPase, C-terminal domain"/>
    <property type="match status" value="1"/>
</dbReference>
<dbReference type="PANTHER" id="PTHR43065:SF49">
    <property type="entry name" value="HISTIDINE KINASE"/>
    <property type="match status" value="1"/>
</dbReference>
<feature type="modified residue" description="4-aspartylphosphate" evidence="4">
    <location>
        <position position="673"/>
    </location>
</feature>
<protein>
    <recommendedName>
        <fullName evidence="2">histidine kinase</fullName>
        <ecNumber evidence="2">2.7.13.3</ecNumber>
    </recommendedName>
</protein>
<comment type="caution">
    <text evidence="8">The sequence shown here is derived from an EMBL/GenBank/DDBJ whole genome shotgun (WGS) entry which is preliminary data.</text>
</comment>
<dbReference type="EMBL" id="JAFIRR010000059">
    <property type="protein sequence ID" value="MCO6416477.1"/>
    <property type="molecule type" value="Genomic_DNA"/>
</dbReference>
<evidence type="ECO:0000313" key="8">
    <source>
        <dbReference type="EMBL" id="MCO6416477.1"/>
    </source>
</evidence>
<dbReference type="SUPFAM" id="SSF55874">
    <property type="entry name" value="ATPase domain of HSP90 chaperone/DNA topoisomerase II/histidine kinase"/>
    <property type="match status" value="1"/>
</dbReference>
<dbReference type="CDD" id="cd00082">
    <property type="entry name" value="HisKA"/>
    <property type="match status" value="1"/>
</dbReference>
<keyword evidence="8" id="KW-0547">Nucleotide-binding</keyword>
<dbReference type="Pfam" id="PF00512">
    <property type="entry name" value="HisKA"/>
    <property type="match status" value="1"/>
</dbReference>
<feature type="domain" description="Histidine kinase" evidence="6">
    <location>
        <begin position="374"/>
        <end position="599"/>
    </location>
</feature>
<feature type="domain" description="Response regulatory" evidence="7">
    <location>
        <begin position="623"/>
        <end position="736"/>
    </location>
</feature>
<dbReference type="SMART" id="SM00388">
    <property type="entry name" value="HisKA"/>
    <property type="match status" value="1"/>
</dbReference>
<dbReference type="InterPro" id="IPR036890">
    <property type="entry name" value="HATPase_C_sf"/>
</dbReference>
<dbReference type="SUPFAM" id="SSF52172">
    <property type="entry name" value="CheY-like"/>
    <property type="match status" value="1"/>
</dbReference>
<dbReference type="CDD" id="cd12914">
    <property type="entry name" value="PDC1_DGC_like"/>
    <property type="match status" value="1"/>
</dbReference>
<dbReference type="InterPro" id="IPR005467">
    <property type="entry name" value="His_kinase_dom"/>
</dbReference>
<accession>A0ABT1D4C6</accession>